<protein>
    <submittedName>
        <fullName evidence="1">Uncharacterized protein</fullName>
    </submittedName>
</protein>
<evidence type="ECO:0000313" key="1">
    <source>
        <dbReference type="EMBL" id="CAH1790337.1"/>
    </source>
</evidence>
<evidence type="ECO:0000313" key="2">
    <source>
        <dbReference type="Proteomes" id="UP000749559"/>
    </source>
</evidence>
<accession>A0A8J1UUD6</accession>
<comment type="caution">
    <text evidence="1">The sequence shown here is derived from an EMBL/GenBank/DDBJ whole genome shotgun (WGS) entry which is preliminary data.</text>
</comment>
<feature type="non-terminal residue" evidence="1">
    <location>
        <position position="1"/>
    </location>
</feature>
<keyword evidence="2" id="KW-1185">Reference proteome</keyword>
<sequence length="108" mass="11837">YVSSLDPGSPIGFDDPFLTAHTIRMTINISTMPPNIPTTTATEAHPSPSLMKPLLQLKQLRANHLVGSLNILSSSAPFGSNIFFLHILRASSSSYGWNFTIPFIYRCS</sequence>
<dbReference type="AlphaFoldDB" id="A0A8J1UUD6"/>
<dbReference type="EMBL" id="CAIIXF020000007">
    <property type="protein sequence ID" value="CAH1790337.1"/>
    <property type="molecule type" value="Genomic_DNA"/>
</dbReference>
<proteinExistence type="predicted"/>
<gene>
    <name evidence="1" type="ORF">OFUS_LOCUS15551</name>
</gene>
<organism evidence="1 2">
    <name type="scientific">Owenia fusiformis</name>
    <name type="common">Polychaete worm</name>
    <dbReference type="NCBI Taxonomy" id="6347"/>
    <lineage>
        <taxon>Eukaryota</taxon>
        <taxon>Metazoa</taxon>
        <taxon>Spiralia</taxon>
        <taxon>Lophotrochozoa</taxon>
        <taxon>Annelida</taxon>
        <taxon>Polychaeta</taxon>
        <taxon>Sedentaria</taxon>
        <taxon>Canalipalpata</taxon>
        <taxon>Sabellida</taxon>
        <taxon>Oweniida</taxon>
        <taxon>Oweniidae</taxon>
        <taxon>Owenia</taxon>
    </lineage>
</organism>
<dbReference type="Proteomes" id="UP000749559">
    <property type="component" value="Unassembled WGS sequence"/>
</dbReference>
<name>A0A8J1UUD6_OWEFU</name>
<reference evidence="1" key="1">
    <citation type="submission" date="2022-03" db="EMBL/GenBank/DDBJ databases">
        <authorList>
            <person name="Martin C."/>
        </authorList>
    </citation>
    <scope>NUCLEOTIDE SEQUENCE</scope>
</reference>